<keyword evidence="3" id="KW-0482">Metalloprotease</keyword>
<dbReference type="InterPro" id="IPR052710">
    <property type="entry name" value="CAAX_protease"/>
</dbReference>
<dbReference type="EMBL" id="SKBU01000019">
    <property type="protein sequence ID" value="TCJ16058.1"/>
    <property type="molecule type" value="Genomic_DNA"/>
</dbReference>
<dbReference type="GO" id="GO:0004175">
    <property type="term" value="F:endopeptidase activity"/>
    <property type="evidence" value="ECO:0007669"/>
    <property type="project" value="UniProtKB-ARBA"/>
</dbReference>
<dbReference type="RefSeq" id="WP_132691968.1">
    <property type="nucleotide sequence ID" value="NZ_SKBU01000019.1"/>
</dbReference>
<keyword evidence="4" id="KW-1185">Reference proteome</keyword>
<dbReference type="PANTHER" id="PTHR36435:SF1">
    <property type="entry name" value="CAAX AMINO TERMINAL PROTEASE FAMILY PROTEIN"/>
    <property type="match status" value="1"/>
</dbReference>
<feature type="transmembrane region" description="Helical" evidence="1">
    <location>
        <begin position="213"/>
        <end position="232"/>
    </location>
</feature>
<feature type="transmembrane region" description="Helical" evidence="1">
    <location>
        <begin position="187"/>
        <end position="204"/>
    </location>
</feature>
<dbReference type="Proteomes" id="UP000295244">
    <property type="component" value="Unassembled WGS sequence"/>
</dbReference>
<keyword evidence="3" id="KW-0645">Protease</keyword>
<accession>A0A4R1BG69</accession>
<feature type="transmembrane region" description="Helical" evidence="1">
    <location>
        <begin position="52"/>
        <end position="84"/>
    </location>
</feature>
<dbReference type="GO" id="GO:0008237">
    <property type="term" value="F:metallopeptidase activity"/>
    <property type="evidence" value="ECO:0007669"/>
    <property type="project" value="UniProtKB-KW"/>
</dbReference>
<evidence type="ECO:0000259" key="2">
    <source>
        <dbReference type="Pfam" id="PF02517"/>
    </source>
</evidence>
<evidence type="ECO:0000313" key="4">
    <source>
        <dbReference type="Proteomes" id="UP000295244"/>
    </source>
</evidence>
<feature type="domain" description="CAAX prenyl protease 2/Lysostaphin resistance protein A-like" evidence="2">
    <location>
        <begin position="116"/>
        <end position="221"/>
    </location>
</feature>
<evidence type="ECO:0000313" key="3">
    <source>
        <dbReference type="EMBL" id="TCJ16058.1"/>
    </source>
</evidence>
<name>A0A4R1BG69_9ACTN</name>
<evidence type="ECO:0000256" key="1">
    <source>
        <dbReference type="SAM" id="Phobius"/>
    </source>
</evidence>
<keyword evidence="1" id="KW-1133">Transmembrane helix</keyword>
<dbReference type="AlphaFoldDB" id="A0A4R1BG69"/>
<dbReference type="GO" id="GO:0006508">
    <property type="term" value="P:proteolysis"/>
    <property type="evidence" value="ECO:0007669"/>
    <property type="project" value="UniProtKB-KW"/>
</dbReference>
<reference evidence="3 4" key="1">
    <citation type="submission" date="2019-03" db="EMBL/GenBank/DDBJ databases">
        <title>Whole genome sequence of a novel Rubrobacter taiwanensis strain, isolated from Yellowstone National Park.</title>
        <authorList>
            <person name="Freed S."/>
            <person name="Ramaley R.F."/>
            <person name="Kyndt J.A."/>
        </authorList>
    </citation>
    <scope>NUCLEOTIDE SEQUENCE [LARGE SCALE GENOMIC DNA]</scope>
    <source>
        <strain evidence="3 4">Yellowstone</strain>
    </source>
</reference>
<dbReference type="PANTHER" id="PTHR36435">
    <property type="entry name" value="SLR1288 PROTEIN"/>
    <property type="match status" value="1"/>
</dbReference>
<organism evidence="3 4">
    <name type="scientific">Rubrobacter taiwanensis</name>
    <dbReference type="NCBI Taxonomy" id="185139"/>
    <lineage>
        <taxon>Bacteria</taxon>
        <taxon>Bacillati</taxon>
        <taxon>Actinomycetota</taxon>
        <taxon>Rubrobacteria</taxon>
        <taxon>Rubrobacterales</taxon>
        <taxon>Rubrobacteraceae</taxon>
        <taxon>Rubrobacter</taxon>
    </lineage>
</organism>
<feature type="transmembrane region" description="Helical" evidence="1">
    <location>
        <begin position="105"/>
        <end position="126"/>
    </location>
</feature>
<proteinExistence type="predicted"/>
<dbReference type="OrthoDB" id="9782250at2"/>
<protein>
    <submittedName>
        <fullName evidence="3">CPBP family intramembrane metalloprotease</fullName>
    </submittedName>
</protein>
<sequence length="239" mass="24938">MSAGQTLLLVVLQNAILLALTLGAFWAGVFVLRRTGRALSYSLSPLGLARPAGGMPVGLALGVAVGVGALAASIPINLATRFIFERMGYPVESTVQEPLMQGLRVWISENPAVAIPAAVLVVVIIGPAVEELVFRGALFNGLYRLGNLLGRRLGEPKAGRSAAEKASFALAAVLSSAVFALLHLEPVLLPALFLLSVGLCYLFARTGSLLPPFVAHAVFNSFATIVVILSAFDLVSPPV</sequence>
<gene>
    <name evidence="3" type="ORF">E0L93_11280</name>
</gene>
<keyword evidence="1" id="KW-0812">Transmembrane</keyword>
<comment type="caution">
    <text evidence="3">The sequence shown here is derived from an EMBL/GenBank/DDBJ whole genome shotgun (WGS) entry which is preliminary data.</text>
</comment>
<dbReference type="InterPro" id="IPR003675">
    <property type="entry name" value="Rce1/LyrA-like_dom"/>
</dbReference>
<dbReference type="GO" id="GO:0080120">
    <property type="term" value="P:CAAX-box protein maturation"/>
    <property type="evidence" value="ECO:0007669"/>
    <property type="project" value="UniProtKB-ARBA"/>
</dbReference>
<keyword evidence="3" id="KW-0378">Hydrolase</keyword>
<dbReference type="Pfam" id="PF02517">
    <property type="entry name" value="Rce1-like"/>
    <property type="match status" value="1"/>
</dbReference>
<feature type="transmembrane region" description="Helical" evidence="1">
    <location>
        <begin position="7"/>
        <end position="32"/>
    </location>
</feature>
<keyword evidence="1" id="KW-0472">Membrane</keyword>